<dbReference type="InterPro" id="IPR006197">
    <property type="entry name" value="Peptidase_S24_LexA"/>
</dbReference>
<dbReference type="InterPro" id="IPR015927">
    <property type="entry name" value="Peptidase_S24_S26A/B/C"/>
</dbReference>
<reference evidence="9 10" key="1">
    <citation type="submission" date="2019-03" db="EMBL/GenBank/DDBJ databases">
        <authorList>
            <person name="Nijsse B."/>
        </authorList>
    </citation>
    <scope>NUCLEOTIDE SEQUENCE [LARGE SCALE GENOMIC DNA]</scope>
    <source>
        <strain evidence="9">Desulfoluna butyratoxydans MSL71</strain>
    </source>
</reference>
<evidence type="ECO:0000313" key="10">
    <source>
        <dbReference type="Proteomes" id="UP000507962"/>
    </source>
</evidence>
<name>A0A4U8YH12_9BACT</name>
<dbReference type="Gene3D" id="2.10.109.10">
    <property type="entry name" value="Umud Fragment, subunit A"/>
    <property type="match status" value="1"/>
</dbReference>
<evidence type="ECO:0000256" key="4">
    <source>
        <dbReference type="ARBA" id="ARBA00022813"/>
    </source>
</evidence>
<protein>
    <submittedName>
        <fullName evidence="9">Peptidase s24/s26a/s26b/s26c</fullName>
    </submittedName>
</protein>
<dbReference type="EMBL" id="CAADHO010000001">
    <property type="protein sequence ID" value="VFQ42424.1"/>
    <property type="molecule type" value="Genomic_DNA"/>
</dbReference>
<evidence type="ECO:0000256" key="2">
    <source>
        <dbReference type="ARBA" id="ARBA00022763"/>
    </source>
</evidence>
<dbReference type="InterPro" id="IPR039418">
    <property type="entry name" value="LexA-like"/>
</dbReference>
<evidence type="ECO:0000313" key="9">
    <source>
        <dbReference type="EMBL" id="VFQ42424.1"/>
    </source>
</evidence>
<dbReference type="NCBIfam" id="NF007621">
    <property type="entry name" value="PRK10276.1"/>
    <property type="match status" value="1"/>
</dbReference>
<dbReference type="PANTHER" id="PTHR33516:SF2">
    <property type="entry name" value="LEXA REPRESSOR-RELATED"/>
    <property type="match status" value="1"/>
</dbReference>
<proteinExistence type="inferred from homology"/>
<dbReference type="InterPro" id="IPR036286">
    <property type="entry name" value="LexA/Signal_pep-like_sf"/>
</dbReference>
<dbReference type="Proteomes" id="UP000507962">
    <property type="component" value="Unassembled WGS sequence"/>
</dbReference>
<keyword evidence="6" id="KW-0742">SOS response</keyword>
<keyword evidence="2" id="KW-0227">DNA damage</keyword>
<evidence type="ECO:0000256" key="7">
    <source>
        <dbReference type="RuleBase" id="RU003991"/>
    </source>
</evidence>
<evidence type="ECO:0000259" key="8">
    <source>
        <dbReference type="Pfam" id="PF00717"/>
    </source>
</evidence>
<organism evidence="9 10">
    <name type="scientific">Desulfoluna butyratoxydans</name>
    <dbReference type="NCBI Taxonomy" id="231438"/>
    <lineage>
        <taxon>Bacteria</taxon>
        <taxon>Pseudomonadati</taxon>
        <taxon>Thermodesulfobacteriota</taxon>
        <taxon>Desulfobacteria</taxon>
        <taxon>Desulfobacterales</taxon>
        <taxon>Desulfolunaceae</taxon>
        <taxon>Desulfoluna</taxon>
    </lineage>
</organism>
<accession>A0A4U8YH12</accession>
<dbReference type="CDD" id="cd06529">
    <property type="entry name" value="S24_LexA-like"/>
    <property type="match status" value="1"/>
</dbReference>
<dbReference type="GO" id="GO:0016787">
    <property type="term" value="F:hydrolase activity"/>
    <property type="evidence" value="ECO:0007669"/>
    <property type="project" value="UniProtKB-KW"/>
</dbReference>
<evidence type="ECO:0000256" key="1">
    <source>
        <dbReference type="ARBA" id="ARBA00007484"/>
    </source>
</evidence>
<dbReference type="GO" id="GO:0003677">
    <property type="term" value="F:DNA binding"/>
    <property type="evidence" value="ECO:0007669"/>
    <property type="project" value="InterPro"/>
</dbReference>
<dbReference type="PANTHER" id="PTHR33516">
    <property type="entry name" value="LEXA REPRESSOR"/>
    <property type="match status" value="1"/>
</dbReference>
<dbReference type="SUPFAM" id="SSF51306">
    <property type="entry name" value="LexA/Signal peptidase"/>
    <property type="match status" value="1"/>
</dbReference>
<feature type="domain" description="Peptidase S24/S26A/S26B/S26C" evidence="8">
    <location>
        <begin position="18"/>
        <end position="134"/>
    </location>
</feature>
<keyword evidence="3 7" id="KW-0378">Hydrolase</keyword>
<dbReference type="AlphaFoldDB" id="A0A4U8YH12"/>
<dbReference type="RefSeq" id="WP_180136681.1">
    <property type="nucleotide sequence ID" value="NZ_CAADHO010000001.1"/>
</dbReference>
<dbReference type="GO" id="GO:0006355">
    <property type="term" value="P:regulation of DNA-templated transcription"/>
    <property type="evidence" value="ECO:0007669"/>
    <property type="project" value="InterPro"/>
</dbReference>
<dbReference type="Pfam" id="PF00717">
    <property type="entry name" value="Peptidase_S24"/>
    <property type="match status" value="1"/>
</dbReference>
<evidence type="ECO:0000256" key="6">
    <source>
        <dbReference type="ARBA" id="ARBA00023236"/>
    </source>
</evidence>
<keyword evidence="10" id="KW-1185">Reference proteome</keyword>
<dbReference type="PRINTS" id="PR00726">
    <property type="entry name" value="LEXASERPTASE"/>
</dbReference>
<sequence>MKIKRINKADTSVSCRRPLFMSRVAAGFPSPAEDFVEGSLDLNEYLVRHPAATFFVRVTGDSMIGAGIHPEDLLIVDRSLEPTDRRVVIAVLNGELTVKRLRRQGDRIFLEAENDRYKPIEVTEANDFSVWGVVTSVIHPL</sequence>
<dbReference type="InterPro" id="IPR050077">
    <property type="entry name" value="LexA_repressor"/>
</dbReference>
<evidence type="ECO:0000256" key="5">
    <source>
        <dbReference type="ARBA" id="ARBA00023204"/>
    </source>
</evidence>
<gene>
    <name evidence="9" type="ORF">MSL71_420</name>
</gene>
<keyword evidence="4 7" id="KW-0068">Autocatalytic cleavage</keyword>
<evidence type="ECO:0000256" key="3">
    <source>
        <dbReference type="ARBA" id="ARBA00022801"/>
    </source>
</evidence>
<dbReference type="GO" id="GO:0009432">
    <property type="term" value="P:SOS response"/>
    <property type="evidence" value="ECO:0007669"/>
    <property type="project" value="UniProtKB-KW"/>
</dbReference>
<dbReference type="GO" id="GO:0006281">
    <property type="term" value="P:DNA repair"/>
    <property type="evidence" value="ECO:0007669"/>
    <property type="project" value="UniProtKB-KW"/>
</dbReference>
<keyword evidence="5" id="KW-0234">DNA repair</keyword>
<comment type="similarity">
    <text evidence="1 7">Belongs to the peptidase S24 family.</text>
</comment>